<organism evidence="2 3">
    <name type="scientific">Terriglobus albidus</name>
    <dbReference type="NCBI Taxonomy" id="1592106"/>
    <lineage>
        <taxon>Bacteria</taxon>
        <taxon>Pseudomonadati</taxon>
        <taxon>Acidobacteriota</taxon>
        <taxon>Terriglobia</taxon>
        <taxon>Terriglobales</taxon>
        <taxon>Acidobacteriaceae</taxon>
        <taxon>Terriglobus</taxon>
    </lineage>
</organism>
<reference evidence="2 3" key="1">
    <citation type="submission" date="2019-08" db="EMBL/GenBank/DDBJ databases">
        <title>Complete genome sequence of Terriglobus albidus strain ORNL.</title>
        <authorList>
            <person name="Podar M."/>
        </authorList>
    </citation>
    <scope>NUCLEOTIDE SEQUENCE [LARGE SCALE GENOMIC DNA]</scope>
    <source>
        <strain evidence="2 3">ORNL</strain>
    </source>
</reference>
<dbReference type="EMBL" id="CP042806">
    <property type="protein sequence ID" value="QEE31157.1"/>
    <property type="molecule type" value="Genomic_DNA"/>
</dbReference>
<accession>A0A5B9EL52</accession>
<proteinExistence type="predicted"/>
<dbReference type="AlphaFoldDB" id="A0A5B9EL52"/>
<gene>
    <name evidence="2" type="ORF">FTW19_03780</name>
</gene>
<name>A0A5B9EL52_9BACT</name>
<dbReference type="Proteomes" id="UP000321820">
    <property type="component" value="Chromosome"/>
</dbReference>
<dbReference type="Pfam" id="PF13088">
    <property type="entry name" value="BNR_2"/>
    <property type="match status" value="1"/>
</dbReference>
<dbReference type="InterPro" id="IPR011040">
    <property type="entry name" value="Sialidase"/>
</dbReference>
<dbReference type="PANTHER" id="PTHR43752:SF2">
    <property type="entry name" value="BNR_ASP-BOX REPEAT FAMILY PROTEIN"/>
    <property type="match status" value="1"/>
</dbReference>
<dbReference type="Gene3D" id="2.120.10.10">
    <property type="match status" value="2"/>
</dbReference>
<dbReference type="CDD" id="cd15482">
    <property type="entry name" value="Sialidase_non-viral"/>
    <property type="match status" value="1"/>
</dbReference>
<evidence type="ECO:0000313" key="2">
    <source>
        <dbReference type="EMBL" id="QEE31157.1"/>
    </source>
</evidence>
<dbReference type="InterPro" id="IPR036278">
    <property type="entry name" value="Sialidase_sf"/>
</dbReference>
<sequence>MAAWFGGAREGANDVAIWGAVRNASGWSKPVELAREPNTPCWNPVLFHTKDGTLWLYYKYGKAPAEWAAARMSSNDEGKTWSKVEKLPAGLIGPVRAKPLILADGTIVAGSSIESAAGWAAWIERSTDNGKTWAKIGPITVPDSLDLPTAEAKAAQALGNVAKGEGVNGADEKLYPPPSTNIGIIQPAIVDMGKKHLRLYARSHSQAARIAVADSMDNGVTWTQARYIDLPNPSSGIDAVRLNDGRIVMIYNHSYNRRSPINLAVSTDGEHFRMFKVLEEGPSQYSYPAMIVDSNGDLQITYTWRRLTIRYMKVPASEIPKN</sequence>
<dbReference type="OrthoDB" id="41724at2"/>
<dbReference type="PANTHER" id="PTHR43752">
    <property type="entry name" value="BNR/ASP-BOX REPEAT FAMILY PROTEIN"/>
    <property type="match status" value="1"/>
</dbReference>
<keyword evidence="3" id="KW-1185">Reference proteome</keyword>
<dbReference type="SUPFAM" id="SSF50939">
    <property type="entry name" value="Sialidases"/>
    <property type="match status" value="1"/>
</dbReference>
<feature type="domain" description="Sialidase" evidence="1">
    <location>
        <begin position="1"/>
        <end position="300"/>
    </location>
</feature>
<protein>
    <submittedName>
        <fullName evidence="2">Neuraminidase (Sialidase)</fullName>
    </submittedName>
</protein>
<evidence type="ECO:0000259" key="1">
    <source>
        <dbReference type="Pfam" id="PF13088"/>
    </source>
</evidence>
<dbReference type="KEGG" id="talb:FTW19_03780"/>
<evidence type="ECO:0000313" key="3">
    <source>
        <dbReference type="Proteomes" id="UP000321820"/>
    </source>
</evidence>